<keyword evidence="10" id="KW-1185">Reference proteome</keyword>
<keyword evidence="5 7" id="KW-0472">Membrane</keyword>
<dbReference type="Proteomes" id="UP000003704">
    <property type="component" value="Unassembled WGS sequence"/>
</dbReference>
<dbReference type="STRING" id="1172194.WQQ_39780"/>
<dbReference type="GO" id="GO:0005886">
    <property type="term" value="C:plasma membrane"/>
    <property type="evidence" value="ECO:0007669"/>
    <property type="project" value="UniProtKB-SubCell"/>
</dbReference>
<dbReference type="InterPro" id="IPR002898">
    <property type="entry name" value="MotA_ExbB_proton_chnl"/>
</dbReference>
<organism evidence="9 10">
    <name type="scientific">Hydrocarboniphaga effusa AP103</name>
    <dbReference type="NCBI Taxonomy" id="1172194"/>
    <lineage>
        <taxon>Bacteria</taxon>
        <taxon>Pseudomonadati</taxon>
        <taxon>Pseudomonadota</taxon>
        <taxon>Gammaproteobacteria</taxon>
        <taxon>Nevskiales</taxon>
        <taxon>Nevskiaceae</taxon>
        <taxon>Hydrocarboniphaga</taxon>
    </lineage>
</organism>
<keyword evidence="4 7" id="KW-1133">Transmembrane helix</keyword>
<evidence type="ECO:0000256" key="5">
    <source>
        <dbReference type="ARBA" id="ARBA00023136"/>
    </source>
</evidence>
<comment type="subcellular location">
    <subcellularLocation>
        <location evidence="1">Cell membrane</location>
        <topology evidence="1">Multi-pass membrane protein</topology>
    </subcellularLocation>
    <subcellularLocation>
        <location evidence="6">Membrane</location>
        <topology evidence="6">Multi-pass membrane protein</topology>
    </subcellularLocation>
</comment>
<evidence type="ECO:0000256" key="3">
    <source>
        <dbReference type="ARBA" id="ARBA00022692"/>
    </source>
</evidence>
<keyword evidence="2" id="KW-1003">Cell membrane</keyword>
<dbReference type="PANTHER" id="PTHR30625">
    <property type="entry name" value="PROTEIN TOLQ"/>
    <property type="match status" value="1"/>
</dbReference>
<evidence type="ECO:0000256" key="4">
    <source>
        <dbReference type="ARBA" id="ARBA00022989"/>
    </source>
</evidence>
<evidence type="ECO:0000256" key="1">
    <source>
        <dbReference type="ARBA" id="ARBA00004651"/>
    </source>
</evidence>
<sequence>MPMLESLLVPYRQFDEFLDLGGWVVGWIVLCALVMWTLVLERSWFLLRIYPQLRNDCVREWREREERTSWTAQRIRTAMVSELRLAMESGLPIIRVMVPMSPLLGLLGTVVGMLQVFDAMTAARSADTRAMADGISHAMIATMAGLVVSLLGLFCAHLLGSRVKLETAKLNDLLDAAP</sequence>
<comment type="caution">
    <text evidence="9">The sequence shown here is derived from an EMBL/GenBank/DDBJ whole genome shotgun (WGS) entry which is preliminary data.</text>
</comment>
<feature type="transmembrane region" description="Helical" evidence="7">
    <location>
        <begin position="137"/>
        <end position="159"/>
    </location>
</feature>
<feature type="transmembrane region" description="Helical" evidence="7">
    <location>
        <begin position="20"/>
        <end position="40"/>
    </location>
</feature>
<dbReference type="AlphaFoldDB" id="I8T4W6"/>
<keyword evidence="6" id="KW-0813">Transport</keyword>
<keyword evidence="3 7" id="KW-0812">Transmembrane</keyword>
<dbReference type="Pfam" id="PF01618">
    <property type="entry name" value="MotA_ExbB"/>
    <property type="match status" value="1"/>
</dbReference>
<protein>
    <recommendedName>
        <fullName evidence="8">MotA/TolQ/ExbB proton channel domain-containing protein</fullName>
    </recommendedName>
</protein>
<comment type="similarity">
    <text evidence="6">Belongs to the exbB/tolQ family.</text>
</comment>
<accession>I8T4W6</accession>
<dbReference type="GO" id="GO:0017038">
    <property type="term" value="P:protein import"/>
    <property type="evidence" value="ECO:0007669"/>
    <property type="project" value="TreeGrafter"/>
</dbReference>
<feature type="domain" description="MotA/TolQ/ExbB proton channel" evidence="8">
    <location>
        <begin position="67"/>
        <end position="170"/>
    </location>
</feature>
<name>I8T4W6_9GAMM</name>
<evidence type="ECO:0000259" key="8">
    <source>
        <dbReference type="Pfam" id="PF01618"/>
    </source>
</evidence>
<dbReference type="InterPro" id="IPR050790">
    <property type="entry name" value="ExbB/TolQ_transport"/>
</dbReference>
<evidence type="ECO:0000256" key="7">
    <source>
        <dbReference type="SAM" id="Phobius"/>
    </source>
</evidence>
<proteinExistence type="inferred from homology"/>
<reference evidence="9 10" key="1">
    <citation type="journal article" date="2012" name="J. Bacteriol.">
        <title>Genome Sequence of n-Alkane-Degrading Hydrocarboniphaga effusa Strain AP103T (ATCC BAA-332T).</title>
        <authorList>
            <person name="Chang H.K."/>
            <person name="Zylstra G.J."/>
            <person name="Chae J.C."/>
        </authorList>
    </citation>
    <scope>NUCLEOTIDE SEQUENCE [LARGE SCALE GENOMIC DNA]</scope>
    <source>
        <strain evidence="9 10">AP103</strain>
    </source>
</reference>
<dbReference type="RefSeq" id="WP_007186913.1">
    <property type="nucleotide sequence ID" value="NZ_AKGD01000003.1"/>
</dbReference>
<evidence type="ECO:0000313" key="9">
    <source>
        <dbReference type="EMBL" id="EIT68783.1"/>
    </source>
</evidence>
<evidence type="ECO:0000256" key="2">
    <source>
        <dbReference type="ARBA" id="ARBA00022475"/>
    </source>
</evidence>
<feature type="transmembrane region" description="Helical" evidence="7">
    <location>
        <begin position="93"/>
        <end position="117"/>
    </location>
</feature>
<gene>
    <name evidence="9" type="ORF">WQQ_39780</name>
</gene>
<keyword evidence="6" id="KW-0653">Protein transport</keyword>
<evidence type="ECO:0000313" key="10">
    <source>
        <dbReference type="Proteomes" id="UP000003704"/>
    </source>
</evidence>
<dbReference type="EMBL" id="AKGD01000003">
    <property type="protein sequence ID" value="EIT68783.1"/>
    <property type="molecule type" value="Genomic_DNA"/>
</dbReference>
<evidence type="ECO:0000256" key="6">
    <source>
        <dbReference type="RuleBase" id="RU004057"/>
    </source>
</evidence>
<dbReference type="PANTHER" id="PTHR30625:SF18">
    <property type="entry name" value="TONB2 ENERGY TRANSDUCTION SYSTEM INNER MEMBRANE COMPONENT EXBB"/>
    <property type="match status" value="1"/>
</dbReference>